<dbReference type="EMBL" id="AGVE01000046">
    <property type="protein sequence ID" value="EHI11856.1"/>
    <property type="molecule type" value="Genomic_DNA"/>
</dbReference>
<protein>
    <submittedName>
        <fullName evidence="1">Cyclase</fullName>
    </submittedName>
</protein>
<dbReference type="Proteomes" id="UP000004915">
    <property type="component" value="Unassembled WGS sequence"/>
</dbReference>
<reference evidence="1 2" key="1">
    <citation type="submission" date="2011-11" db="EMBL/GenBank/DDBJ databases">
        <authorList>
            <consortium name="Tuberculosis Structural Genomics Consortium"/>
            <person name="Ioerger T.R."/>
        </authorList>
    </citation>
    <scope>NUCLEOTIDE SEQUENCE [LARGE SCALE GENOMIC DNA]</scope>
    <source>
        <strain evidence="2">ATCC 19527 / DSM 44167 / CIP 105390 / JCM 6362 / NCTC 10409 / 316</strain>
    </source>
</reference>
<gene>
    <name evidence="1" type="ORF">KEK_13193</name>
</gene>
<dbReference type="Pfam" id="PF04199">
    <property type="entry name" value="Cyclase"/>
    <property type="match status" value="1"/>
</dbReference>
<dbReference type="GO" id="GO:0019441">
    <property type="term" value="P:L-tryptophan catabolic process to kynurenine"/>
    <property type="evidence" value="ECO:0007669"/>
    <property type="project" value="InterPro"/>
</dbReference>
<evidence type="ECO:0000313" key="1">
    <source>
        <dbReference type="EMBL" id="EHI11856.1"/>
    </source>
</evidence>
<dbReference type="PATRIC" id="fig|1078020.3.peg.2595"/>
<accession>G7CL49</accession>
<organism evidence="1 2">
    <name type="scientific">Mycolicibacterium thermoresistibile (strain ATCC 19527 / DSM 44167 / CIP 105390 / JCM 6362 / NCTC 10409 / 316)</name>
    <name type="common">Mycobacterium thermoresistibile</name>
    <dbReference type="NCBI Taxonomy" id="1078020"/>
    <lineage>
        <taxon>Bacteria</taxon>
        <taxon>Bacillati</taxon>
        <taxon>Actinomycetota</taxon>
        <taxon>Actinomycetes</taxon>
        <taxon>Mycobacteriales</taxon>
        <taxon>Mycobacteriaceae</taxon>
        <taxon>Mycolicibacterium</taxon>
    </lineage>
</organism>
<dbReference type="Gene3D" id="3.50.30.50">
    <property type="entry name" value="Putative cyclase"/>
    <property type="match status" value="1"/>
</dbReference>
<name>G7CL49_MYCT3</name>
<sequence>MKPMSTASMTEFRRVADQVRNWGRWGTDDELGTLNFITAEKVTEAAGLVRQGKVFALGGDFGSAGPQGAFQFRQNPVHVMTVDGGDINTLAQYGPQWLRNSVAHQVSEFFVDNPFRFNDDMIVMPLQAATQWDALSHVYYDDQLYNGFPAGSVTSFGAFHCGIDKVDHKGITSRGVLLDVVRHRGAEVFLEPGQPVTPEELDEVAAAQGVTIRSGDIVVVHTGWWTRFLSTGDGAEPGSGLHWRCAIWLHEHEVAAVAADNLMVEDPDPANGVEGTFLPMHMLCLRDMGLMLGEYWDLTDLAADCAADGVYEFQLIAPPLRVIGAVGSPVNPIAIK</sequence>
<dbReference type="SUPFAM" id="SSF102198">
    <property type="entry name" value="Putative cyclase"/>
    <property type="match status" value="1"/>
</dbReference>
<proteinExistence type="predicted"/>
<dbReference type="InterPro" id="IPR007325">
    <property type="entry name" value="KFase/CYL"/>
</dbReference>
<dbReference type="InterPro" id="IPR037175">
    <property type="entry name" value="KFase_sf"/>
</dbReference>
<comment type="caution">
    <text evidence="1">The sequence shown here is derived from an EMBL/GenBank/DDBJ whole genome shotgun (WGS) entry which is preliminary data.</text>
</comment>
<dbReference type="PANTHER" id="PTHR34861">
    <property type="match status" value="1"/>
</dbReference>
<dbReference type="GO" id="GO:0004061">
    <property type="term" value="F:arylformamidase activity"/>
    <property type="evidence" value="ECO:0007669"/>
    <property type="project" value="InterPro"/>
</dbReference>
<evidence type="ECO:0000313" key="2">
    <source>
        <dbReference type="Proteomes" id="UP000004915"/>
    </source>
</evidence>
<dbReference type="AlphaFoldDB" id="G7CL49"/>
<dbReference type="PANTHER" id="PTHR34861:SF10">
    <property type="entry name" value="CYCLASE"/>
    <property type="match status" value="1"/>
</dbReference>
<keyword evidence="2" id="KW-1185">Reference proteome</keyword>
<dbReference type="eggNOG" id="COG1878">
    <property type="taxonomic scope" value="Bacteria"/>
</dbReference>